<dbReference type="GO" id="GO:0005886">
    <property type="term" value="C:plasma membrane"/>
    <property type="evidence" value="ECO:0007669"/>
    <property type="project" value="UniProtKB-SubCell"/>
</dbReference>
<keyword evidence="5 6" id="KW-0472">Membrane</keyword>
<feature type="transmembrane region" description="Helical" evidence="6">
    <location>
        <begin position="189"/>
        <end position="206"/>
    </location>
</feature>
<comment type="subcellular location">
    <subcellularLocation>
        <location evidence="1">Cell membrane</location>
        <topology evidence="1">Multi-pass membrane protein</topology>
    </subcellularLocation>
</comment>
<name>A0A3M3YVF3_9PSED</name>
<evidence type="ECO:0000256" key="6">
    <source>
        <dbReference type="SAM" id="Phobius"/>
    </source>
</evidence>
<feature type="transmembrane region" description="Helical" evidence="6">
    <location>
        <begin position="117"/>
        <end position="138"/>
    </location>
</feature>
<comment type="caution">
    <text evidence="7">The sequence shown here is derived from an EMBL/GenBank/DDBJ whole genome shotgun (WGS) entry which is preliminary data.</text>
</comment>
<dbReference type="Pfam" id="PF01810">
    <property type="entry name" value="LysE"/>
    <property type="match status" value="1"/>
</dbReference>
<keyword evidence="4 6" id="KW-1133">Transmembrane helix</keyword>
<feature type="transmembrane region" description="Helical" evidence="6">
    <location>
        <begin position="47"/>
        <end position="67"/>
    </location>
</feature>
<evidence type="ECO:0000256" key="5">
    <source>
        <dbReference type="ARBA" id="ARBA00023136"/>
    </source>
</evidence>
<dbReference type="Proteomes" id="UP000268056">
    <property type="component" value="Unassembled WGS sequence"/>
</dbReference>
<accession>A0A3M3YVF3</accession>
<evidence type="ECO:0000256" key="1">
    <source>
        <dbReference type="ARBA" id="ARBA00004651"/>
    </source>
</evidence>
<dbReference type="GO" id="GO:0015171">
    <property type="term" value="F:amino acid transmembrane transporter activity"/>
    <property type="evidence" value="ECO:0007669"/>
    <property type="project" value="TreeGrafter"/>
</dbReference>
<dbReference type="PIRSF" id="PIRSF006324">
    <property type="entry name" value="LeuE"/>
    <property type="match status" value="1"/>
</dbReference>
<evidence type="ECO:0000313" key="8">
    <source>
        <dbReference type="Proteomes" id="UP000268056"/>
    </source>
</evidence>
<dbReference type="PANTHER" id="PTHR30086:SF20">
    <property type="entry name" value="ARGININE EXPORTER PROTEIN ARGO-RELATED"/>
    <property type="match status" value="1"/>
</dbReference>
<evidence type="ECO:0000256" key="3">
    <source>
        <dbReference type="ARBA" id="ARBA00022692"/>
    </source>
</evidence>
<dbReference type="InterPro" id="IPR001123">
    <property type="entry name" value="LeuE-type"/>
</dbReference>
<feature type="transmembrane region" description="Helical" evidence="6">
    <location>
        <begin position="144"/>
        <end position="169"/>
    </location>
</feature>
<keyword evidence="2" id="KW-1003">Cell membrane</keyword>
<protein>
    <submittedName>
        <fullName evidence="7">Transporter, LysE family</fullName>
    </submittedName>
</protein>
<keyword evidence="3 6" id="KW-0812">Transmembrane</keyword>
<dbReference type="AlphaFoldDB" id="A0A3M3YVF3"/>
<organism evidence="7 8">
    <name type="scientific">Pseudomonas syringae pv. tagetis</name>
    <dbReference type="NCBI Taxonomy" id="129140"/>
    <lineage>
        <taxon>Bacteria</taxon>
        <taxon>Pseudomonadati</taxon>
        <taxon>Pseudomonadota</taxon>
        <taxon>Gammaproteobacteria</taxon>
        <taxon>Pseudomonadales</taxon>
        <taxon>Pseudomonadaceae</taxon>
        <taxon>Pseudomonas</taxon>
    </lineage>
</organism>
<dbReference type="EMBL" id="RBQC01000096">
    <property type="protein sequence ID" value="RMO86507.1"/>
    <property type="molecule type" value="Genomic_DNA"/>
</dbReference>
<evidence type="ECO:0000256" key="2">
    <source>
        <dbReference type="ARBA" id="ARBA00022475"/>
    </source>
</evidence>
<proteinExistence type="predicted"/>
<dbReference type="PANTHER" id="PTHR30086">
    <property type="entry name" value="ARGININE EXPORTER PROTEIN ARGO"/>
    <property type="match status" value="1"/>
</dbReference>
<reference evidence="7 8" key="1">
    <citation type="submission" date="2018-08" db="EMBL/GenBank/DDBJ databases">
        <title>Recombination of ecologically and evolutionarily significant loci maintains genetic cohesion in the Pseudomonas syringae species complex.</title>
        <authorList>
            <person name="Dillon M."/>
            <person name="Thakur S."/>
            <person name="Almeida R.N.D."/>
            <person name="Weir B.S."/>
            <person name="Guttman D.S."/>
        </authorList>
    </citation>
    <scope>NUCLEOTIDE SEQUENCE [LARGE SCALE GENOMIC DNA]</scope>
    <source>
        <strain evidence="7 8">ICMP 4092</strain>
    </source>
</reference>
<gene>
    <name evidence="7" type="ORF">ALQ32_04561</name>
</gene>
<sequence>MDLSTLIFFLPACFALNLAPGPNNLLSINNAAHHGFAASCFAGLGRLVAFAIMIALASAGLAAVIFASKTIFITVKLLGAAYLIYLAYKLWVSDGSAMDQKGGELEGKISTLMRREFLVAIGNPKAILIFTAFLPQFVVPDEDVFTQFITLGATFLALEWIAIAIYAYLGLHLQRWLAGVKAKKYLIEFAVRFLVGPVYLCSLLGMRGCKS</sequence>
<evidence type="ECO:0000256" key="4">
    <source>
        <dbReference type="ARBA" id="ARBA00022989"/>
    </source>
</evidence>
<evidence type="ECO:0000313" key="7">
    <source>
        <dbReference type="EMBL" id="RMO86507.1"/>
    </source>
</evidence>